<feature type="region of interest" description="Disordered" evidence="1">
    <location>
        <begin position="1"/>
        <end position="29"/>
    </location>
</feature>
<dbReference type="Pfam" id="PF01399">
    <property type="entry name" value="PCI"/>
    <property type="match status" value="1"/>
</dbReference>
<dbReference type="InterPro" id="IPR010541">
    <property type="entry name" value="Prp3_C"/>
</dbReference>
<dbReference type="InterPro" id="IPR000717">
    <property type="entry name" value="PCI_dom"/>
</dbReference>
<dbReference type="InterPro" id="IPR036390">
    <property type="entry name" value="WH_DNA-bd_sf"/>
</dbReference>
<dbReference type="PANTHER" id="PTHR10678">
    <property type="entry name" value="26S PROTEASOME NON-ATPASE REGULATORY SUBUNIT 11/COP9 SIGNALOSOME COMPLEX SUBUNIT 2"/>
    <property type="match status" value="1"/>
</dbReference>
<evidence type="ECO:0000313" key="4">
    <source>
        <dbReference type="Proteomes" id="UP001194696"/>
    </source>
</evidence>
<dbReference type="SMART" id="SM00753">
    <property type="entry name" value="PAM"/>
    <property type="match status" value="1"/>
</dbReference>
<comment type="caution">
    <text evidence="3">The sequence shown here is derived from an EMBL/GenBank/DDBJ whole genome shotgun (WGS) entry which is preliminary data.</text>
</comment>
<accession>A0ABQ7KET3</accession>
<dbReference type="Pfam" id="PF08572">
    <property type="entry name" value="PRP3"/>
    <property type="match status" value="1"/>
</dbReference>
<dbReference type="EMBL" id="JAAAIM010000050">
    <property type="protein sequence ID" value="KAG0296697.1"/>
    <property type="molecule type" value="Genomic_DNA"/>
</dbReference>
<sequence length="1043" mass="118658">MSDDDFMMEEEEDEDYDFDYEDEDGDEPDVDLENKYYNAKGHKEDEPDVALAEFQGVVEAETEKGDWGFKALKQMVKLSFKMGNYDKTLEYYNQLLPYTKAAVTRNYSEKSINNILDFISSSSDMVFMEKFYQTTLNALKDANNDRLLVKTNLKLAKLWLDRKEFSRLSKILRQLHASCQADDGTDDQRKGTHLLEIFALEIQMYTETKNGKKLKALYLQCLSVKSAIPHPRIMGVIRECGGKMHMIEKEWDQAQTDFFESFRNYDEAGSFQRIQVLKYLVLANMLMESKINPFDSQETKPYKNDPQIVAMTNLVSAYQRRDIREFEKILRENRTTIMDDPFIRAYIDDVLKNIRTQVLIRLIKPYTRIEISFISRQLNIPAQDVEDLLVGLILDKKIAGHIDQVNQRLELQRQTTGDLRYNAMDKWSANLETLYNANINKFNQAGQDSTNTWNNLTTHSTFCKKPQTTRFSVNHEHVSRTGKDLPSIKAMLAAAKAKAAEAKARAFANEEILQQRAQQQQQQQPPAQTPATQRPATTASASGAAGGLSQLELIRQRKEALQAKLSKVIPAASAAAPMAASSSGSRPMGGTAAASGQRTTAAKGGLDMDMAPMISRDAEGNLIINSVTAGKPVKAPSFATAKINQKPEPKKELQILSVPEDFTNPEKNPYFDENLAAAPRERRSRPLKFAQQGKYINIANQIRSDQRAEQMRREIEEAAKANIEEDDQQIKDGFTKREVLNGAEWWDAGFLPNKTYDDIKDGQAKIETGTLITHYIQHPVPIEPPNEAAHAASAKPRPLMLTTKERKRLRRQRRAELLKEKQDKIRLGLLQPDAPKVKLANMMRVLGQEAVLNPTEIEMKVRQQVADRLQGHLDHNAKTKLTHDQRKAKEGKKKEEDIAKGIYVSLYKINDLSHPQKKFKVDKNATQLGLTGIVLMYPTFSIVLVEGGHKAIQQYKKLMLRRIDWSDNTRLDGTEVSETTTDNKCLLVWEGQLRERQFKTFRFLKATNDAQLKQVLARHGAQHYWDQALGFKEEDMLGAEVTV</sequence>
<protein>
    <recommendedName>
        <fullName evidence="2">PCI domain-containing protein</fullName>
    </recommendedName>
</protein>
<dbReference type="Pfam" id="PF06544">
    <property type="entry name" value="Prp3_C"/>
    <property type="match status" value="1"/>
</dbReference>
<dbReference type="CDD" id="cd24162">
    <property type="entry name" value="Prp3_C"/>
    <property type="match status" value="1"/>
</dbReference>
<proteinExistence type="predicted"/>
<feature type="region of interest" description="Disordered" evidence="1">
    <location>
        <begin position="513"/>
        <end position="545"/>
    </location>
</feature>
<dbReference type="InterPro" id="IPR050871">
    <property type="entry name" value="26S_Proteasome/COP9_Components"/>
</dbReference>
<keyword evidence="4" id="KW-1185">Reference proteome</keyword>
<name>A0ABQ7KET3_9FUNG</name>
<gene>
    <name evidence="3" type="ORF">BGZ96_008742</name>
</gene>
<feature type="compositionally biased region" description="Low complexity" evidence="1">
    <location>
        <begin position="578"/>
        <end position="590"/>
    </location>
</feature>
<dbReference type="Gene3D" id="1.25.40.570">
    <property type="match status" value="1"/>
</dbReference>
<dbReference type="SMART" id="SM00088">
    <property type="entry name" value="PINT"/>
    <property type="match status" value="1"/>
</dbReference>
<feature type="compositionally biased region" description="Low complexity" evidence="1">
    <location>
        <begin position="514"/>
        <end position="543"/>
    </location>
</feature>
<organism evidence="3 4">
    <name type="scientific">Linnemannia gamsii</name>
    <dbReference type="NCBI Taxonomy" id="64522"/>
    <lineage>
        <taxon>Eukaryota</taxon>
        <taxon>Fungi</taxon>
        <taxon>Fungi incertae sedis</taxon>
        <taxon>Mucoromycota</taxon>
        <taxon>Mortierellomycotina</taxon>
        <taxon>Mortierellomycetes</taxon>
        <taxon>Mortierellales</taxon>
        <taxon>Mortierellaceae</taxon>
        <taxon>Linnemannia</taxon>
    </lineage>
</organism>
<reference evidence="3 4" key="1">
    <citation type="journal article" date="2020" name="Fungal Divers.">
        <title>Resolving the Mortierellaceae phylogeny through synthesis of multi-gene phylogenetics and phylogenomics.</title>
        <authorList>
            <person name="Vandepol N."/>
            <person name="Liber J."/>
            <person name="Desiro A."/>
            <person name="Na H."/>
            <person name="Kennedy M."/>
            <person name="Barry K."/>
            <person name="Grigoriev I.V."/>
            <person name="Miller A.N."/>
            <person name="O'Donnell K."/>
            <person name="Stajich J.E."/>
            <person name="Bonito G."/>
        </authorList>
    </citation>
    <scope>NUCLEOTIDE SEQUENCE [LARGE SCALE GENOMIC DNA]</scope>
    <source>
        <strain evidence="3 4">AD045</strain>
    </source>
</reference>
<feature type="domain" description="PCI" evidence="2">
    <location>
        <begin position="254"/>
        <end position="416"/>
    </location>
</feature>
<dbReference type="InterPro" id="IPR013881">
    <property type="entry name" value="Pre-mRNA_splic_Prp3_dom"/>
</dbReference>
<evidence type="ECO:0000313" key="3">
    <source>
        <dbReference type="EMBL" id="KAG0296697.1"/>
    </source>
</evidence>
<evidence type="ECO:0000256" key="1">
    <source>
        <dbReference type="SAM" id="MobiDB-lite"/>
    </source>
</evidence>
<dbReference type="SUPFAM" id="SSF46785">
    <property type="entry name" value="Winged helix' DNA-binding domain"/>
    <property type="match status" value="1"/>
</dbReference>
<dbReference type="PROSITE" id="PS50250">
    <property type="entry name" value="PCI"/>
    <property type="match status" value="1"/>
</dbReference>
<feature type="region of interest" description="Disordered" evidence="1">
    <location>
        <begin position="578"/>
        <end position="599"/>
    </location>
</feature>
<evidence type="ECO:0000259" key="2">
    <source>
        <dbReference type="PROSITE" id="PS50250"/>
    </source>
</evidence>
<dbReference type="Proteomes" id="UP001194696">
    <property type="component" value="Unassembled WGS sequence"/>
</dbReference>